<feature type="coiled-coil region" evidence="1">
    <location>
        <begin position="139"/>
        <end position="166"/>
    </location>
</feature>
<dbReference type="InterPro" id="IPR029044">
    <property type="entry name" value="Nucleotide-diphossugar_trans"/>
</dbReference>
<dbReference type="GO" id="GO:0016757">
    <property type="term" value="F:glycosyltransferase activity"/>
    <property type="evidence" value="ECO:0007669"/>
    <property type="project" value="UniProtKB-KW"/>
</dbReference>
<dbReference type="Pfam" id="PF00535">
    <property type="entry name" value="Glycos_transf_2"/>
    <property type="match status" value="1"/>
</dbReference>
<name>A0ABW7XS83_9MICO</name>
<dbReference type="InterPro" id="IPR001173">
    <property type="entry name" value="Glyco_trans_2-like"/>
</dbReference>
<keyword evidence="4" id="KW-0328">Glycosyltransferase</keyword>
<dbReference type="InterPro" id="IPR050834">
    <property type="entry name" value="Glycosyltransf_2"/>
</dbReference>
<feature type="region of interest" description="Disordered" evidence="2">
    <location>
        <begin position="833"/>
        <end position="854"/>
    </location>
</feature>
<dbReference type="PANTHER" id="PTHR43685:SF2">
    <property type="entry name" value="GLYCOSYLTRANSFERASE 2-LIKE DOMAIN-CONTAINING PROTEIN"/>
    <property type="match status" value="1"/>
</dbReference>
<dbReference type="Proteomes" id="UP001611580">
    <property type="component" value="Unassembled WGS sequence"/>
</dbReference>
<proteinExistence type="predicted"/>
<keyword evidence="4" id="KW-0808">Transferase</keyword>
<dbReference type="SUPFAM" id="SSF53448">
    <property type="entry name" value="Nucleotide-diphospho-sugar transferases"/>
    <property type="match status" value="1"/>
</dbReference>
<organism evidence="4 5">
    <name type="scientific">Promicromonospora kroppenstedtii</name>
    <dbReference type="NCBI Taxonomy" id="440482"/>
    <lineage>
        <taxon>Bacteria</taxon>
        <taxon>Bacillati</taxon>
        <taxon>Actinomycetota</taxon>
        <taxon>Actinomycetes</taxon>
        <taxon>Micrococcales</taxon>
        <taxon>Promicromonosporaceae</taxon>
        <taxon>Promicromonospora</taxon>
    </lineage>
</organism>
<protein>
    <submittedName>
        <fullName evidence="4">Glycosyltransferase</fullName>
        <ecNumber evidence="4">2.4.-.-</ecNumber>
    </submittedName>
</protein>
<dbReference type="PANTHER" id="PTHR43685">
    <property type="entry name" value="GLYCOSYLTRANSFERASE"/>
    <property type="match status" value="1"/>
</dbReference>
<evidence type="ECO:0000256" key="2">
    <source>
        <dbReference type="SAM" id="MobiDB-lite"/>
    </source>
</evidence>
<dbReference type="Gene3D" id="3.90.550.10">
    <property type="entry name" value="Spore Coat Polysaccharide Biosynthesis Protein SpsA, Chain A"/>
    <property type="match status" value="1"/>
</dbReference>
<feature type="domain" description="Glycosyltransferase 2-like" evidence="3">
    <location>
        <begin position="227"/>
        <end position="349"/>
    </location>
</feature>
<comment type="caution">
    <text evidence="4">The sequence shown here is derived from an EMBL/GenBank/DDBJ whole genome shotgun (WGS) entry which is preliminary data.</text>
</comment>
<gene>
    <name evidence="4" type="ORF">ACH47X_26140</name>
</gene>
<evidence type="ECO:0000313" key="5">
    <source>
        <dbReference type="Proteomes" id="UP001611580"/>
    </source>
</evidence>
<evidence type="ECO:0000256" key="1">
    <source>
        <dbReference type="SAM" id="Coils"/>
    </source>
</evidence>
<dbReference type="RefSeq" id="WP_397408258.1">
    <property type="nucleotide sequence ID" value="NZ_JBIRYI010000025.1"/>
</dbReference>
<reference evidence="4 5" key="1">
    <citation type="submission" date="2024-10" db="EMBL/GenBank/DDBJ databases">
        <title>The Natural Products Discovery Center: Release of the First 8490 Sequenced Strains for Exploring Actinobacteria Biosynthetic Diversity.</title>
        <authorList>
            <person name="Kalkreuter E."/>
            <person name="Kautsar S.A."/>
            <person name="Yang D."/>
            <person name="Bader C.D."/>
            <person name="Teijaro C.N."/>
            <person name="Fluegel L."/>
            <person name="Davis C.M."/>
            <person name="Simpson J.R."/>
            <person name="Lauterbach L."/>
            <person name="Steele A.D."/>
            <person name="Gui C."/>
            <person name="Meng S."/>
            <person name="Li G."/>
            <person name="Viehrig K."/>
            <person name="Ye F."/>
            <person name="Su P."/>
            <person name="Kiefer A.F."/>
            <person name="Nichols A."/>
            <person name="Cepeda A.J."/>
            <person name="Yan W."/>
            <person name="Fan B."/>
            <person name="Jiang Y."/>
            <person name="Adhikari A."/>
            <person name="Zheng C.-J."/>
            <person name="Schuster L."/>
            <person name="Cowan T.M."/>
            <person name="Smanski M.J."/>
            <person name="Chevrette M.G."/>
            <person name="De Carvalho L.P.S."/>
            <person name="Shen B."/>
        </authorList>
    </citation>
    <scope>NUCLEOTIDE SEQUENCE [LARGE SCALE GENOMIC DNA]</scope>
    <source>
        <strain evidence="4 5">NPDC019481</strain>
    </source>
</reference>
<dbReference type="EC" id="2.4.-.-" evidence="4"/>
<evidence type="ECO:0000313" key="4">
    <source>
        <dbReference type="EMBL" id="MFI2490418.1"/>
    </source>
</evidence>
<keyword evidence="1" id="KW-0175">Coiled coil</keyword>
<keyword evidence="5" id="KW-1185">Reference proteome</keyword>
<evidence type="ECO:0000259" key="3">
    <source>
        <dbReference type="Pfam" id="PF00535"/>
    </source>
</evidence>
<dbReference type="CDD" id="cd00761">
    <property type="entry name" value="Glyco_tranf_GTA_type"/>
    <property type="match status" value="1"/>
</dbReference>
<dbReference type="EMBL" id="JBIRYI010000025">
    <property type="protein sequence ID" value="MFI2490418.1"/>
    <property type="molecule type" value="Genomic_DNA"/>
</dbReference>
<accession>A0ABW7XS83</accession>
<feature type="compositionally biased region" description="Low complexity" evidence="2">
    <location>
        <begin position="833"/>
        <end position="847"/>
    </location>
</feature>
<sequence>MTTAASSAAESTSAGIRRVDTDVARGLARQITKRRDHLRAMAYTAGRTRSDSFRRVIAAGIAPDLTYEELRDVARASVSDAARFGRKRPGWWRALAMTVGYQNLAPEDLADAARMYRVARRLAPSTTWRPDETRLYLQLLQLTGAFDELESELAALQEIREDDRLTLEIDLAAARHGVGSEEWNRTLDGLVGRWGVRPVRLTRAGATPFDALAAPGPSGTEDGPLVTVVMSAFRPGPEIFSAVQSILDQTWGNLELLVLDDASGPEFDGVLGDVAGLDERVRVLVQPQNRGTYAARNRALREARGQFITFQDSDDWSHPERIARQVQPLLEDSGVHSTMSRSIRCTEDLGFQHLGMPTSRKNASSLMFSWSAVERVGGFDPVRKSADTEFLERLTAALPGRQVLLRDQLAFVRLTSGSLSRGDFRASWVHPSRKEYAEAFKAWHQQIRAGADPFVSADPARRTFRAPQRFTKDTGIPVETPDLDVVLAGDFRGDSHTAVPLYDELVTLVEQGVRVGIMQMELVGRPVATSQPLSPEFRRLIEDGTVVHVLPTDDVHTDLLLIHDPAVLQLPTIEPQSLDAGRVAILAHRGGAESTSGALWSARDVTAAALDLFGSAPAWIPAGPDVRAELADVPGLVVHDVDAVDPVLPHLWAARRRRTPSGQPTVGFASFEGADLWPTSDEDFLAAYPVADDVDVRLLGAVEHAPRTVGQAPALRPPTEWLIYRNGDLSQRQMLQQLDYVPCFPADTVRQPPAYLTRAMAAGSVAIVPERFRPFYGEAATYATPGDVLALIRHLEAHPAERSELVHAAARHIDAHHDAGRFVRLVTSLLPGGTRTGRAPTAAAPGLRPHRPTS</sequence>